<feature type="binding site" evidence="4">
    <location>
        <position position="285"/>
    </location>
    <ligand>
        <name>substrate</name>
    </ligand>
</feature>
<dbReference type="PANTHER" id="PTHR13271">
    <property type="entry name" value="UNCHARACTERIZED PUTATIVE METHYLTRANSFERASE"/>
    <property type="match status" value="1"/>
</dbReference>
<dbReference type="Pfam" id="PF00856">
    <property type="entry name" value="SET"/>
    <property type="match status" value="1"/>
</dbReference>
<dbReference type="InterPro" id="IPR001214">
    <property type="entry name" value="SET_dom"/>
</dbReference>
<keyword evidence="3 4" id="KW-0949">S-adenosyl-L-methionine</keyword>
<feature type="binding site" evidence="4">
    <location>
        <position position="322"/>
    </location>
    <ligand>
        <name>substrate</name>
    </ligand>
</feature>
<sequence>MAEASRILHSSLLPTFSPLQKPQKLRAAACYPPTFVQKRPKILIHCSSSSSVSTGETATKAATFDQTVPWGCDIDSLENAEDLQKWLSKSGLPPQKMAIQKVEVGERGLVALKNIRKGEKLLFVPPSLVITVDSEWSCPEAGEVLKQYSVPDWPLLATYLISEASIQQSSRWDNYISALPRQPYSLLYWTRAELDRYLEASQIRERAIERITNVIGTYNDLKTRIFSKYPNIFPEEVFNLETFRWSFGILFSRLVRLPSMDGRVALVPWADMLNHSCDVDTFLDYDKSSQGVVFTTDRPYQPGEQVFISYGKKSNGELLLSYGFVPKEGTNPRDSVELSLSLNKSDKCYKEKSEALLKHGLSASQCFPVRITGWPLELMAYAYLAVSPPNMSKQFEEMAAAASNKSTTKKAIRYPEIEERALQFILDRCELSISKYSKFLQASGSMDLDVTSPKQLNRRLFLKQLAVDLCNSEQRILFRAQYILRRRLRDIRSGELKALKLFDGLRNLFK</sequence>
<evidence type="ECO:0000256" key="3">
    <source>
        <dbReference type="ARBA" id="ARBA00022691"/>
    </source>
</evidence>
<dbReference type="PROSITE" id="PS50280">
    <property type="entry name" value="SET"/>
    <property type="match status" value="1"/>
</dbReference>
<keyword evidence="1" id="KW-0489">Methyltransferase</keyword>
<dbReference type="GO" id="GO:0009507">
    <property type="term" value="C:chloroplast"/>
    <property type="evidence" value="ECO:0007669"/>
    <property type="project" value="InterPro"/>
</dbReference>
<feature type="binding site" evidence="4">
    <location>
        <position position="310"/>
    </location>
    <ligand>
        <name>substrate</name>
    </ligand>
</feature>
<dbReference type="InterPro" id="IPR036464">
    <property type="entry name" value="Rubisco_LSMT_subst-bd_sf"/>
</dbReference>
<keyword evidence="2" id="KW-0808">Transferase</keyword>
<dbReference type="InterPro" id="IPR015353">
    <property type="entry name" value="Rubisco_LSMT_subst-bd"/>
</dbReference>
<dbReference type="InterPro" id="IPR046341">
    <property type="entry name" value="SET_dom_sf"/>
</dbReference>
<feature type="domain" description="SET" evidence="5">
    <location>
        <begin position="95"/>
        <end position="311"/>
    </location>
</feature>
<accession>A0A2P2LIY7</accession>
<feature type="binding site" evidence="4">
    <location>
        <position position="271"/>
    </location>
    <ligand>
        <name>substrate</name>
    </ligand>
</feature>
<feature type="binding site" evidence="4">
    <location>
        <position position="253"/>
    </location>
    <ligand>
        <name>S-adenosyl-L-methionine</name>
        <dbReference type="ChEBI" id="CHEBI:59789"/>
    </ligand>
</feature>
<dbReference type="GO" id="GO:0032259">
    <property type="term" value="P:methylation"/>
    <property type="evidence" value="ECO:0007669"/>
    <property type="project" value="UniProtKB-KW"/>
</dbReference>
<dbReference type="Pfam" id="PF09273">
    <property type="entry name" value="Rubis-subs-bind"/>
    <property type="match status" value="1"/>
</dbReference>
<name>A0A2P2LIY7_RHIMU</name>
<dbReference type="PIRSF" id="PIRSF009328">
    <property type="entry name" value="RMT_SET"/>
    <property type="match status" value="1"/>
</dbReference>
<dbReference type="PANTHER" id="PTHR13271:SF123">
    <property type="entry name" value="RIBULOSE-1,5-BISPHOSPHATE CARBOXYLASE_OXYGENASE SMALL SUBUNIT N-METHYLTRANSFERASE I-RELATED"/>
    <property type="match status" value="1"/>
</dbReference>
<feature type="binding site" evidence="4">
    <location>
        <position position="253"/>
    </location>
    <ligand>
        <name>substrate</name>
    </ligand>
</feature>
<protein>
    <submittedName>
        <fullName evidence="6">Uncharacterized protein MANES_13G060800</fullName>
    </submittedName>
</protein>
<reference evidence="6" key="1">
    <citation type="submission" date="2018-02" db="EMBL/GenBank/DDBJ databases">
        <title>Rhizophora mucronata_Transcriptome.</title>
        <authorList>
            <person name="Meera S.P."/>
            <person name="Sreeshan A."/>
            <person name="Augustine A."/>
        </authorList>
    </citation>
    <scope>NUCLEOTIDE SEQUENCE</scope>
    <source>
        <tissue evidence="6">Leaf</tissue>
    </source>
</reference>
<feature type="binding site" evidence="4">
    <location>
        <begin position="274"/>
        <end position="275"/>
    </location>
    <ligand>
        <name>S-adenosyl-L-methionine</name>
        <dbReference type="ChEBI" id="CHEBI:59789"/>
    </ligand>
</feature>
<dbReference type="InterPro" id="IPR050600">
    <property type="entry name" value="SETD3_SETD6_MTase"/>
</dbReference>
<dbReference type="GO" id="GO:0016279">
    <property type="term" value="F:protein-lysine N-methyltransferase activity"/>
    <property type="evidence" value="ECO:0007669"/>
    <property type="project" value="InterPro"/>
</dbReference>
<dbReference type="GO" id="GO:0030785">
    <property type="term" value="F:[ribulose-bisphosphate carboxylase]-lysine N-methyltransferase activity"/>
    <property type="evidence" value="ECO:0007669"/>
    <property type="project" value="InterPro"/>
</dbReference>
<dbReference type="SUPFAM" id="SSF81822">
    <property type="entry name" value="RuBisCo LSMT C-terminal, substrate-binding domain"/>
    <property type="match status" value="1"/>
</dbReference>
<dbReference type="SUPFAM" id="SSF82199">
    <property type="entry name" value="SET domain"/>
    <property type="match status" value="1"/>
</dbReference>
<dbReference type="InterPro" id="IPR011192">
    <property type="entry name" value="Rubisco_LSMT_MeTrfase_plant"/>
</dbReference>
<dbReference type="FunFam" id="3.90.1410.10:FF:000006">
    <property type="entry name" value="Ribulose-1,5 bisphosphate carboxylase/oxygenase large subunit N-methyltransferase, chloroplastic"/>
    <property type="match status" value="1"/>
</dbReference>
<dbReference type="SMART" id="SM00317">
    <property type="entry name" value="SET"/>
    <property type="match status" value="1"/>
</dbReference>
<dbReference type="FunFam" id="3.90.1420.10:FF:000005">
    <property type="entry name" value="Rubisco methyltransferase family protein"/>
    <property type="match status" value="1"/>
</dbReference>
<evidence type="ECO:0000259" key="5">
    <source>
        <dbReference type="PROSITE" id="PS50280"/>
    </source>
</evidence>
<evidence type="ECO:0000313" key="6">
    <source>
        <dbReference type="EMBL" id="MBX17909.1"/>
    </source>
</evidence>
<dbReference type="CDD" id="cd19179">
    <property type="entry name" value="SET_RBCMT"/>
    <property type="match status" value="1"/>
</dbReference>
<evidence type="ECO:0000256" key="2">
    <source>
        <dbReference type="ARBA" id="ARBA00022679"/>
    </source>
</evidence>
<dbReference type="EMBL" id="GGEC01037425">
    <property type="protein sequence ID" value="MBX17909.1"/>
    <property type="molecule type" value="Transcribed_RNA"/>
</dbReference>
<dbReference type="Gene3D" id="3.90.1420.10">
    <property type="entry name" value="Rubisco LSMT, substrate-binding domain"/>
    <property type="match status" value="1"/>
</dbReference>
<evidence type="ECO:0000256" key="4">
    <source>
        <dbReference type="PIRSR" id="PIRSR009328-1"/>
    </source>
</evidence>
<dbReference type="InterPro" id="IPR044431">
    <property type="entry name" value="SET_RBCMT"/>
</dbReference>
<dbReference type="Gene3D" id="3.90.1410.10">
    <property type="entry name" value="set domain protein methyltransferase, domain 1"/>
    <property type="match status" value="1"/>
</dbReference>
<dbReference type="AlphaFoldDB" id="A0A2P2LIY7"/>
<proteinExistence type="predicted"/>
<evidence type="ECO:0000256" key="1">
    <source>
        <dbReference type="ARBA" id="ARBA00022603"/>
    </source>
</evidence>
<organism evidence="6">
    <name type="scientific">Rhizophora mucronata</name>
    <name type="common">Asiatic mangrove</name>
    <dbReference type="NCBI Taxonomy" id="61149"/>
    <lineage>
        <taxon>Eukaryota</taxon>
        <taxon>Viridiplantae</taxon>
        <taxon>Streptophyta</taxon>
        <taxon>Embryophyta</taxon>
        <taxon>Tracheophyta</taxon>
        <taxon>Spermatophyta</taxon>
        <taxon>Magnoliopsida</taxon>
        <taxon>eudicotyledons</taxon>
        <taxon>Gunneridae</taxon>
        <taxon>Pentapetalae</taxon>
        <taxon>rosids</taxon>
        <taxon>fabids</taxon>
        <taxon>Malpighiales</taxon>
        <taxon>Rhizophoraceae</taxon>
        <taxon>Rhizophora</taxon>
    </lineage>
</organism>